<dbReference type="OrthoDB" id="3231000at2759"/>
<dbReference type="EMBL" id="ML986671">
    <property type="protein sequence ID" value="KAF2260860.1"/>
    <property type="molecule type" value="Genomic_DNA"/>
</dbReference>
<dbReference type="SUPFAM" id="SSF144083">
    <property type="entry name" value="Magnesium transport protein CorA, transmembrane region"/>
    <property type="match status" value="1"/>
</dbReference>
<evidence type="ECO:0000256" key="2">
    <source>
        <dbReference type="ARBA" id="ARBA00022692"/>
    </source>
</evidence>
<dbReference type="GO" id="GO:0016020">
    <property type="term" value="C:membrane"/>
    <property type="evidence" value="ECO:0007669"/>
    <property type="project" value="UniProtKB-SubCell"/>
</dbReference>
<protein>
    <submittedName>
        <fullName evidence="6">Uncharacterized protein</fullName>
    </submittedName>
</protein>
<evidence type="ECO:0000256" key="5">
    <source>
        <dbReference type="SAM" id="Phobius"/>
    </source>
</evidence>
<evidence type="ECO:0000256" key="1">
    <source>
        <dbReference type="ARBA" id="ARBA00004141"/>
    </source>
</evidence>
<accession>A0A9P4K681</accession>
<name>A0A9P4K681_9PLEO</name>
<comment type="caution">
    <text evidence="6">The sequence shown here is derived from an EMBL/GenBank/DDBJ whole genome shotgun (WGS) entry which is preliminary data.</text>
</comment>
<sequence length="509" mass="58726">MTTINVTQDERPKKTLPYTLNDPYYIGDCYQPSEVVREWEIDSTTMPYLAHIKSLRSSWKPLRQLADFMEVGTEPVRWRDVKNTPGEREERITRTNVTCLEFSVGKRTSKSRFENSRDLKNYVDGLVRANGGQGAARIFVVEDLSRDVVEILGSAFDVDPLFFREQIDDYTWYNTRDASAMASNLMVGMNHRSWFRVRNARLRYFESKDAFEKSRHETRTFNVSRRHDNDENHWNYKDKPGSIVSMTRTRTAIWVGKMGANDEVMVGIVLVDPTVEGGKPLWYGHVNWLLPPGMEIANTNPIASDATLFQEIIHWTETYPWFESAKRDTPIDTRIIAKPTLFTICAEWLVVCDYVKARLSQIEWELEKPSLFRSQGDHIDTSLKRLHTWRRVIPVFREMRVQRALDELQSRVDRLSSVVTAEISIEDARRGLEENHNLARLTWLATIFIPLSYVSGLFSMAEDISTMRETFGWYFAAALPLTVIAMVVASGVGQSWWKPKSSLAGQNGQ</sequence>
<comment type="subcellular location">
    <subcellularLocation>
        <location evidence="1">Membrane</location>
        <topology evidence="1">Multi-pass membrane protein</topology>
    </subcellularLocation>
</comment>
<proteinExistence type="predicted"/>
<feature type="transmembrane region" description="Helical" evidence="5">
    <location>
        <begin position="441"/>
        <end position="461"/>
    </location>
</feature>
<keyword evidence="4 5" id="KW-0472">Membrane</keyword>
<keyword evidence="7" id="KW-1185">Reference proteome</keyword>
<evidence type="ECO:0000313" key="7">
    <source>
        <dbReference type="Proteomes" id="UP000800093"/>
    </source>
</evidence>
<dbReference type="Gene3D" id="1.20.58.340">
    <property type="entry name" value="Magnesium transport protein CorA, transmembrane region"/>
    <property type="match status" value="1"/>
</dbReference>
<keyword evidence="3 5" id="KW-1133">Transmembrane helix</keyword>
<gene>
    <name evidence="6" type="ORF">CC78DRAFT_471907</name>
</gene>
<dbReference type="Proteomes" id="UP000800093">
    <property type="component" value="Unassembled WGS sequence"/>
</dbReference>
<dbReference type="InterPro" id="IPR045863">
    <property type="entry name" value="CorA_TM1_TM2"/>
</dbReference>
<feature type="transmembrane region" description="Helical" evidence="5">
    <location>
        <begin position="473"/>
        <end position="497"/>
    </location>
</feature>
<keyword evidence="2 5" id="KW-0812">Transmembrane</keyword>
<reference evidence="7" key="1">
    <citation type="journal article" date="2020" name="Stud. Mycol.">
        <title>101 Dothideomycetes genomes: A test case for predicting lifestyles and emergence of pathogens.</title>
        <authorList>
            <person name="Haridas S."/>
            <person name="Albert R."/>
            <person name="Binder M."/>
            <person name="Bloem J."/>
            <person name="LaButti K."/>
            <person name="Salamov A."/>
            <person name="Andreopoulos B."/>
            <person name="Baker S."/>
            <person name="Barry K."/>
            <person name="Bills G."/>
            <person name="Bluhm B."/>
            <person name="Cannon C."/>
            <person name="Castanera R."/>
            <person name="Culley D."/>
            <person name="Daum C."/>
            <person name="Ezra D."/>
            <person name="Gonzalez J."/>
            <person name="Henrissat B."/>
            <person name="Kuo A."/>
            <person name="Liang C."/>
            <person name="Lipzen A."/>
            <person name="Lutzoni F."/>
            <person name="Magnuson J."/>
            <person name="Mondo S."/>
            <person name="Nolan M."/>
            <person name="Ohm R."/>
            <person name="Pangilinan J."/>
            <person name="Park H.-J."/>
            <person name="Ramirez L."/>
            <person name="Alfaro M."/>
            <person name="Sun H."/>
            <person name="Tritt A."/>
            <person name="Yoshinaga Y."/>
            <person name="Zwiers L.-H."/>
            <person name="Turgeon B."/>
            <person name="Goodwin S."/>
            <person name="Spatafora J."/>
            <person name="Crous P."/>
            <person name="Grigoriev I."/>
        </authorList>
    </citation>
    <scope>NUCLEOTIDE SEQUENCE [LARGE SCALE GENOMIC DNA]</scope>
    <source>
        <strain evidence="7">CBS 304.66</strain>
    </source>
</reference>
<evidence type="ECO:0000256" key="3">
    <source>
        <dbReference type="ARBA" id="ARBA00022989"/>
    </source>
</evidence>
<evidence type="ECO:0000256" key="4">
    <source>
        <dbReference type="ARBA" id="ARBA00023136"/>
    </source>
</evidence>
<evidence type="ECO:0000313" key="6">
    <source>
        <dbReference type="EMBL" id="KAF2260860.1"/>
    </source>
</evidence>
<organism evidence="6 7">
    <name type="scientific">Lojkania enalia</name>
    <dbReference type="NCBI Taxonomy" id="147567"/>
    <lineage>
        <taxon>Eukaryota</taxon>
        <taxon>Fungi</taxon>
        <taxon>Dikarya</taxon>
        <taxon>Ascomycota</taxon>
        <taxon>Pezizomycotina</taxon>
        <taxon>Dothideomycetes</taxon>
        <taxon>Pleosporomycetidae</taxon>
        <taxon>Pleosporales</taxon>
        <taxon>Pleosporales incertae sedis</taxon>
        <taxon>Lojkania</taxon>
    </lineage>
</organism>
<dbReference type="AlphaFoldDB" id="A0A9P4K681"/>